<dbReference type="Proteomes" id="UP000252519">
    <property type="component" value="Unassembled WGS sequence"/>
</dbReference>
<dbReference type="GO" id="GO:0000978">
    <property type="term" value="F:RNA polymerase II cis-regulatory region sequence-specific DNA binding"/>
    <property type="evidence" value="ECO:0007669"/>
    <property type="project" value="TreeGrafter"/>
</dbReference>
<dbReference type="PROSITE" id="PS00657">
    <property type="entry name" value="FORK_HEAD_1"/>
    <property type="match status" value="1"/>
</dbReference>
<dbReference type="PANTHER" id="PTHR11829:SF388">
    <property type="entry name" value="FORK HEAD DOMAIN-CONTAINING PROTEIN L1-RELATED"/>
    <property type="match status" value="1"/>
</dbReference>
<keyword evidence="6" id="KW-1185">Reference proteome</keyword>
<dbReference type="AlphaFoldDB" id="A0A368FMJ7"/>
<dbReference type="GO" id="GO:0009653">
    <property type="term" value="P:anatomical structure morphogenesis"/>
    <property type="evidence" value="ECO:0007669"/>
    <property type="project" value="TreeGrafter"/>
</dbReference>
<dbReference type="InterPro" id="IPR018122">
    <property type="entry name" value="TF_fork_head_CS_1"/>
</dbReference>
<organism evidence="5 6">
    <name type="scientific">Ancylostoma caninum</name>
    <name type="common">Dog hookworm</name>
    <dbReference type="NCBI Taxonomy" id="29170"/>
    <lineage>
        <taxon>Eukaryota</taxon>
        <taxon>Metazoa</taxon>
        <taxon>Ecdysozoa</taxon>
        <taxon>Nematoda</taxon>
        <taxon>Chromadorea</taxon>
        <taxon>Rhabditida</taxon>
        <taxon>Rhabditina</taxon>
        <taxon>Rhabditomorpha</taxon>
        <taxon>Strongyloidea</taxon>
        <taxon>Ancylostomatidae</taxon>
        <taxon>Ancylostomatinae</taxon>
        <taxon>Ancylostoma</taxon>
    </lineage>
</organism>
<comment type="subcellular location">
    <subcellularLocation>
        <location evidence="3">Nucleus</location>
    </subcellularLocation>
</comment>
<dbReference type="PROSITE" id="PS50039">
    <property type="entry name" value="FORK_HEAD_3"/>
    <property type="match status" value="1"/>
</dbReference>
<dbReference type="PRINTS" id="PR00053">
    <property type="entry name" value="FORKHEAD"/>
</dbReference>
<keyword evidence="2 3" id="KW-0539">Nucleus</keyword>
<dbReference type="FunFam" id="1.10.10.10:FF:000598">
    <property type="entry name" value="forkhead box protein I1 isoform X2"/>
    <property type="match status" value="1"/>
</dbReference>
<dbReference type="SMART" id="SM00339">
    <property type="entry name" value="FH"/>
    <property type="match status" value="1"/>
</dbReference>
<dbReference type="EMBL" id="JOJR01000932">
    <property type="protein sequence ID" value="RCN33363.1"/>
    <property type="molecule type" value="Genomic_DNA"/>
</dbReference>
<feature type="DNA-binding region" description="Fork-head" evidence="3">
    <location>
        <begin position="29"/>
        <end position="130"/>
    </location>
</feature>
<dbReference type="InterPro" id="IPR001766">
    <property type="entry name" value="Fork_head_dom"/>
</dbReference>
<evidence type="ECO:0000259" key="4">
    <source>
        <dbReference type="PROSITE" id="PS50039"/>
    </source>
</evidence>
<dbReference type="InterPro" id="IPR036388">
    <property type="entry name" value="WH-like_DNA-bd_sf"/>
</dbReference>
<evidence type="ECO:0000313" key="6">
    <source>
        <dbReference type="Proteomes" id="UP000252519"/>
    </source>
</evidence>
<evidence type="ECO:0000256" key="1">
    <source>
        <dbReference type="ARBA" id="ARBA00023125"/>
    </source>
</evidence>
<keyword evidence="1 3" id="KW-0238">DNA-binding</keyword>
<dbReference type="PANTHER" id="PTHR11829">
    <property type="entry name" value="FORKHEAD BOX PROTEIN"/>
    <property type="match status" value="1"/>
</dbReference>
<dbReference type="STRING" id="29170.A0A368FMJ7"/>
<dbReference type="GO" id="GO:0005634">
    <property type="term" value="C:nucleus"/>
    <property type="evidence" value="ECO:0007669"/>
    <property type="project" value="UniProtKB-SubCell"/>
</dbReference>
<dbReference type="Gene3D" id="1.10.10.10">
    <property type="entry name" value="Winged helix-like DNA-binding domain superfamily/Winged helix DNA-binding domain"/>
    <property type="match status" value="1"/>
</dbReference>
<proteinExistence type="predicted"/>
<evidence type="ECO:0000256" key="2">
    <source>
        <dbReference type="ARBA" id="ARBA00023242"/>
    </source>
</evidence>
<sequence length="388" mass="43521">MCACCHGTTPEELRKNQELGLEEGNENEKPPYSYVALIAMAIEASPEKRLTLSQIYKFIDAKFPYYRSADPKRRQGWQNSIRHNLSLNDCFLKRARDGMSHANDRKGNYWTLAADCTPMFDNGNYKRRRIKRTPPYAARFSSVVENNQLSYLRQWQLSRMHGAAALDPMHTMMLMGGGMSHPNDRKGNYWTLAADCTPMFDNGNYKRRRIKRTPPYAARFSSVVENNQLSYLRQWQLSRMHGAAALDPMHTMMLMGGSLPYQMSTELSAVGMPSFDQPGSSLAAQPLPSYNSAFFPASTSGILTQDTKSAIDIKQSLNNSEPEIPPPEQQYMTNTNKSLDTTLYANAGPSTMAALMPGYGSTAPWSLPTINSFSDQDTTSLYTYNGAV</sequence>
<dbReference type="OrthoDB" id="5402974at2759"/>
<dbReference type="PROSITE" id="PS00658">
    <property type="entry name" value="FORK_HEAD_2"/>
    <property type="match status" value="1"/>
</dbReference>
<reference evidence="5 6" key="1">
    <citation type="submission" date="2014-10" db="EMBL/GenBank/DDBJ databases">
        <title>Draft genome of the hookworm Ancylostoma caninum.</title>
        <authorList>
            <person name="Mitreva M."/>
        </authorList>
    </citation>
    <scope>NUCLEOTIDE SEQUENCE [LARGE SCALE GENOMIC DNA]</scope>
    <source>
        <strain evidence="5 6">Baltimore</strain>
    </source>
</reference>
<comment type="caution">
    <text evidence="5">The sequence shown here is derived from an EMBL/GenBank/DDBJ whole genome shotgun (WGS) entry which is preliminary data.</text>
</comment>
<dbReference type="InterPro" id="IPR036390">
    <property type="entry name" value="WH_DNA-bd_sf"/>
</dbReference>
<dbReference type="GO" id="GO:0030154">
    <property type="term" value="P:cell differentiation"/>
    <property type="evidence" value="ECO:0007669"/>
    <property type="project" value="TreeGrafter"/>
</dbReference>
<name>A0A368FMJ7_ANCCA</name>
<dbReference type="SUPFAM" id="SSF46785">
    <property type="entry name" value="Winged helix' DNA-binding domain"/>
    <property type="match status" value="1"/>
</dbReference>
<evidence type="ECO:0000313" key="5">
    <source>
        <dbReference type="EMBL" id="RCN33363.1"/>
    </source>
</evidence>
<gene>
    <name evidence="5" type="ORF">ANCCAN_20801</name>
</gene>
<accession>A0A368FMJ7</accession>
<dbReference type="Pfam" id="PF00250">
    <property type="entry name" value="Forkhead"/>
    <property type="match status" value="1"/>
</dbReference>
<dbReference type="InterPro" id="IPR050211">
    <property type="entry name" value="FOX_domain-containing"/>
</dbReference>
<dbReference type="InterPro" id="IPR030456">
    <property type="entry name" value="TF_fork_head_CS_2"/>
</dbReference>
<feature type="domain" description="Fork-head" evidence="4">
    <location>
        <begin position="29"/>
        <end position="130"/>
    </location>
</feature>
<protein>
    <submittedName>
        <fullName evidence="5">Fork head domain protein</fullName>
    </submittedName>
</protein>
<dbReference type="GO" id="GO:0000981">
    <property type="term" value="F:DNA-binding transcription factor activity, RNA polymerase II-specific"/>
    <property type="evidence" value="ECO:0007669"/>
    <property type="project" value="TreeGrafter"/>
</dbReference>
<evidence type="ECO:0000256" key="3">
    <source>
        <dbReference type="PROSITE-ProRule" id="PRU00089"/>
    </source>
</evidence>